<evidence type="ECO:0000256" key="9">
    <source>
        <dbReference type="ARBA" id="ARBA00022694"/>
    </source>
</evidence>
<comment type="function">
    <text evidence="22">Zinc phosphodiesterase, which displays mitochondrial tRNA 3'-processing endonuclease activity. Involved in tRNA maturation, by removing a 3'-trailer from precursor tRNA. Associates with mitochondrial DNA complexes at the nucleoids to initiate RNA processing and ribosome assembly.</text>
</comment>
<keyword evidence="12" id="KW-0255">Endonuclease</keyword>
<dbReference type="GO" id="GO:0042781">
    <property type="term" value="F:3'-tRNA processing endoribonuclease activity"/>
    <property type="evidence" value="ECO:0007669"/>
    <property type="project" value="UniProtKB-EC"/>
</dbReference>
<comment type="similarity">
    <text evidence="5">Belongs to the RNase Z family.</text>
</comment>
<keyword evidence="17" id="KW-0539">Nucleus</keyword>
<dbReference type="PANTHER" id="PTHR12553:SF49">
    <property type="entry name" value="ZINC PHOSPHODIESTERASE ELAC PROTEIN 2"/>
    <property type="match status" value="1"/>
</dbReference>
<evidence type="ECO:0000256" key="13">
    <source>
        <dbReference type="ARBA" id="ARBA00022801"/>
    </source>
</evidence>
<evidence type="ECO:0000313" key="27">
    <source>
        <dbReference type="Proteomes" id="UP001152798"/>
    </source>
</evidence>
<evidence type="ECO:0000256" key="4">
    <source>
        <dbReference type="ARBA" id="ARBA00004305"/>
    </source>
</evidence>
<dbReference type="FunFam" id="3.60.15.10:FF:000014">
    <property type="entry name" value="Zinc phosphodiesterase ELAC protein 2"/>
    <property type="match status" value="1"/>
</dbReference>
<keyword evidence="10" id="KW-0540">Nuclease</keyword>
<dbReference type="InterPro" id="IPR036866">
    <property type="entry name" value="RibonucZ/Hydroxyglut_hydro"/>
</dbReference>
<accession>A0A9P0E6G9</accession>
<dbReference type="GO" id="GO:0042645">
    <property type="term" value="C:mitochondrial nucleoid"/>
    <property type="evidence" value="ECO:0007669"/>
    <property type="project" value="UniProtKB-ARBA"/>
</dbReference>
<dbReference type="CDD" id="cd07718">
    <property type="entry name" value="RNaseZ_ELAC1_ELAC2-C-term-like_MBL-fold"/>
    <property type="match status" value="1"/>
</dbReference>
<dbReference type="EC" id="3.1.26.11" evidence="6"/>
<evidence type="ECO:0000256" key="14">
    <source>
        <dbReference type="ARBA" id="ARBA00022833"/>
    </source>
</evidence>
<evidence type="ECO:0000256" key="16">
    <source>
        <dbReference type="ARBA" id="ARBA00023128"/>
    </source>
</evidence>
<feature type="compositionally biased region" description="Acidic residues" evidence="24">
    <location>
        <begin position="209"/>
        <end position="221"/>
    </location>
</feature>
<evidence type="ECO:0000256" key="5">
    <source>
        <dbReference type="ARBA" id="ARBA00007823"/>
    </source>
</evidence>
<dbReference type="GO" id="GO:0046872">
    <property type="term" value="F:metal ion binding"/>
    <property type="evidence" value="ECO:0007669"/>
    <property type="project" value="UniProtKB-KW"/>
</dbReference>
<comment type="subcellular location">
    <subcellularLocation>
        <location evidence="4">Mitochondrion matrix</location>
    </subcellularLocation>
    <subcellularLocation>
        <location evidence="3">Nucleus</location>
    </subcellularLocation>
</comment>
<evidence type="ECO:0000256" key="23">
    <source>
        <dbReference type="ARBA" id="ARBA00047136"/>
    </source>
</evidence>
<keyword evidence="9" id="KW-0819">tRNA processing</keyword>
<evidence type="ECO:0000256" key="2">
    <source>
        <dbReference type="ARBA" id="ARBA00001947"/>
    </source>
</evidence>
<proteinExistence type="inferred from homology"/>
<evidence type="ECO:0000256" key="15">
    <source>
        <dbReference type="ARBA" id="ARBA00022946"/>
    </source>
</evidence>
<sequence length="814" mass="92213">MTFVLNKQLCSSRFQPSFSLLKARFSKQSKLNELLLNMPRDNTQTQILKKQRVKMKEKSSKYSPGIVNLQILGSGAKGAPTALYLFTDQSRYLFNCGEGSQRLAHEHKIKLSKLEHIFVTYGSWKNIGGLPGVALTLQDVGVPQLVLHGPENIDSMFPATRRFVILKNLSIKTASCTPKDVYEDNAITVNYIPLTVTKNRRPVSATEPEAIDEMNDEDEIDYYEHEKKSDKKKRRSSSAEPGPKKLSEEDVVMCYAVKLQPKPGALCLEKCVEAGVPPGPLLGKLKAGEDVVLNNGTVVRSTDVTLAHDPGPLFLEYFFAVIEVPNEKFLPCLERSFNHFQSPDKEENNPFLIVHFTPPEIMCHPIYKKWMEGFSLTTYHLLVNEANTCLGSTAVHRVQYKLNLIEPSFFPLLKDPGFTQEYDKLKENIPNGNPRTFDLSSEFCMVKGNTTSKIWLRPKRPWDVPESLQIDPECFEAEAKGINGFSNEVSKLQKELAQFPPSDQEYPNIVFLGTGSCIPNKTRNTSAILLSISDDCRIMLDCGEGTAGQVVRYFGPEGASRVFASLRAVYVSHLHADHHIGLIGILQNRPQDAPPLFLFAPSQIMTWLKLYDEYFESILQSFILVPNTDLFFTHYKLRKEYRDSLKSELNMETIQTTYVRHCPNAFGVCLTSNDGWRLTYSGDTMPSDDLIELGMDSDVLIHEATMEDDLVHEARAKMHCTTSEAIEVGKKMKAKHIILTHFSQRYAKLPRIVGDDLGNNVGVAFDNMKVRFCDLPKLKLLYPSLKLVFREEMEELEEKAFKRKLKEERAKAKR</sequence>
<comment type="cofactor">
    <cofactor evidence="2">
        <name>Zn(2+)</name>
        <dbReference type="ChEBI" id="CHEBI:29105"/>
    </cofactor>
</comment>
<evidence type="ECO:0000256" key="19">
    <source>
        <dbReference type="ARBA" id="ARBA00030729"/>
    </source>
</evidence>
<comment type="subunit">
    <text evidence="23">Homodimer. Interacts with PTCD1.</text>
</comment>
<dbReference type="Gene3D" id="3.60.15.10">
    <property type="entry name" value="Ribonuclease Z/Hydroxyacylglutathione hydrolase-like"/>
    <property type="match status" value="2"/>
</dbReference>
<dbReference type="Pfam" id="PF13691">
    <property type="entry name" value="Lactamase_B_4"/>
    <property type="match status" value="1"/>
</dbReference>
<keyword evidence="11" id="KW-0479">Metal-binding</keyword>
<evidence type="ECO:0000256" key="22">
    <source>
        <dbReference type="ARBA" id="ARBA00046098"/>
    </source>
</evidence>
<dbReference type="OrthoDB" id="527344at2759"/>
<name>A0A9P0E6G9_NEZVI</name>
<keyword evidence="16" id="KW-0496">Mitochondrion</keyword>
<reference evidence="26" key="1">
    <citation type="submission" date="2022-01" db="EMBL/GenBank/DDBJ databases">
        <authorList>
            <person name="King R."/>
        </authorList>
    </citation>
    <scope>NUCLEOTIDE SEQUENCE</scope>
</reference>
<evidence type="ECO:0000256" key="7">
    <source>
        <dbReference type="ARBA" id="ARBA00013357"/>
    </source>
</evidence>
<keyword evidence="15" id="KW-0809">Transit peptide</keyword>
<dbReference type="AlphaFoldDB" id="A0A9P0E6G9"/>
<dbReference type="SUPFAM" id="SSF56281">
    <property type="entry name" value="Metallo-hydrolase/oxidoreductase"/>
    <property type="match status" value="2"/>
</dbReference>
<evidence type="ECO:0000256" key="6">
    <source>
        <dbReference type="ARBA" id="ARBA00012477"/>
    </source>
</evidence>
<dbReference type="EMBL" id="OV725077">
    <property type="protein sequence ID" value="CAH1391023.1"/>
    <property type="molecule type" value="Genomic_DNA"/>
</dbReference>
<dbReference type="GO" id="GO:0005634">
    <property type="term" value="C:nucleus"/>
    <property type="evidence" value="ECO:0007669"/>
    <property type="project" value="UniProtKB-SubCell"/>
</dbReference>
<keyword evidence="27" id="KW-1185">Reference proteome</keyword>
<dbReference type="PANTHER" id="PTHR12553">
    <property type="entry name" value="ZINC PHOSPHODIESTERASE ELAC PROTEIN 2"/>
    <property type="match status" value="1"/>
</dbReference>
<dbReference type="Pfam" id="PF23023">
    <property type="entry name" value="Anti-Pycsar_Apyc1"/>
    <property type="match status" value="1"/>
</dbReference>
<evidence type="ECO:0000256" key="12">
    <source>
        <dbReference type="ARBA" id="ARBA00022759"/>
    </source>
</evidence>
<evidence type="ECO:0000313" key="26">
    <source>
        <dbReference type="EMBL" id="CAH1391023.1"/>
    </source>
</evidence>
<evidence type="ECO:0000256" key="10">
    <source>
        <dbReference type="ARBA" id="ARBA00022722"/>
    </source>
</evidence>
<feature type="region of interest" description="Disordered" evidence="24">
    <location>
        <begin position="203"/>
        <end position="244"/>
    </location>
</feature>
<evidence type="ECO:0000256" key="17">
    <source>
        <dbReference type="ARBA" id="ARBA00023242"/>
    </source>
</evidence>
<comment type="catalytic activity">
    <reaction evidence="1">
        <text>Endonucleolytic cleavage of RNA, removing extra 3' nucleotides from tRNA precursor, generating 3' termini of tRNAs. A 3'-hydroxy group is left at the tRNA terminus and a 5'-phosphoryl group is left at the trailer molecule.</text>
        <dbReference type="EC" id="3.1.26.11"/>
    </reaction>
</comment>
<keyword evidence="8" id="KW-0597">Phosphoprotein</keyword>
<keyword evidence="14" id="KW-0862">Zinc</keyword>
<evidence type="ECO:0000256" key="1">
    <source>
        <dbReference type="ARBA" id="ARBA00000402"/>
    </source>
</evidence>
<dbReference type="Proteomes" id="UP001152798">
    <property type="component" value="Chromosome 1"/>
</dbReference>
<dbReference type="GO" id="GO:1990180">
    <property type="term" value="P:mitochondrial tRNA 3'-end processing"/>
    <property type="evidence" value="ECO:0007669"/>
    <property type="project" value="TreeGrafter"/>
</dbReference>
<keyword evidence="13" id="KW-0378">Hydrolase</keyword>
<evidence type="ECO:0000256" key="24">
    <source>
        <dbReference type="SAM" id="MobiDB-lite"/>
    </source>
</evidence>
<organism evidence="26 27">
    <name type="scientific">Nezara viridula</name>
    <name type="common">Southern green stink bug</name>
    <name type="synonym">Cimex viridulus</name>
    <dbReference type="NCBI Taxonomy" id="85310"/>
    <lineage>
        <taxon>Eukaryota</taxon>
        <taxon>Metazoa</taxon>
        <taxon>Ecdysozoa</taxon>
        <taxon>Arthropoda</taxon>
        <taxon>Hexapoda</taxon>
        <taxon>Insecta</taxon>
        <taxon>Pterygota</taxon>
        <taxon>Neoptera</taxon>
        <taxon>Paraneoptera</taxon>
        <taxon>Hemiptera</taxon>
        <taxon>Heteroptera</taxon>
        <taxon>Panheteroptera</taxon>
        <taxon>Pentatomomorpha</taxon>
        <taxon>Pentatomoidea</taxon>
        <taxon>Pentatomidae</taxon>
        <taxon>Pentatominae</taxon>
        <taxon>Nezara</taxon>
    </lineage>
</organism>
<evidence type="ECO:0000256" key="3">
    <source>
        <dbReference type="ARBA" id="ARBA00004123"/>
    </source>
</evidence>
<dbReference type="InterPro" id="IPR027794">
    <property type="entry name" value="tRNase_Z_dom"/>
</dbReference>
<evidence type="ECO:0000256" key="11">
    <source>
        <dbReference type="ARBA" id="ARBA00022723"/>
    </source>
</evidence>
<evidence type="ECO:0000256" key="21">
    <source>
        <dbReference type="ARBA" id="ARBA00032616"/>
    </source>
</evidence>
<gene>
    <name evidence="26" type="ORF">NEZAVI_LOCUS2119</name>
</gene>
<dbReference type="InterPro" id="IPR047151">
    <property type="entry name" value="RNZ2-like"/>
</dbReference>
<evidence type="ECO:0000256" key="20">
    <source>
        <dbReference type="ARBA" id="ARBA00032104"/>
    </source>
</evidence>
<protein>
    <recommendedName>
        <fullName evidence="7">Zinc phosphodiesterase ELAC protein 2</fullName>
        <ecNumber evidence="6">3.1.26.11</ecNumber>
    </recommendedName>
    <alternativeName>
        <fullName evidence="21">ElaC homolog protein 2</fullName>
    </alternativeName>
    <alternativeName>
        <fullName evidence="19">Ribonuclease Z 2</fullName>
    </alternativeName>
    <alternativeName>
        <fullName evidence="20">tRNA 3 endonuclease 2</fullName>
    </alternativeName>
    <alternativeName>
        <fullName evidence="18">tRNase Z 2</fullName>
    </alternativeName>
</protein>
<feature type="domain" description="tRNase Z endonuclease" evidence="25">
    <location>
        <begin position="80"/>
        <end position="129"/>
    </location>
</feature>
<evidence type="ECO:0000256" key="18">
    <source>
        <dbReference type="ARBA" id="ARBA00030689"/>
    </source>
</evidence>
<evidence type="ECO:0000259" key="25">
    <source>
        <dbReference type="Pfam" id="PF13691"/>
    </source>
</evidence>
<evidence type="ECO:0000256" key="8">
    <source>
        <dbReference type="ARBA" id="ARBA00022553"/>
    </source>
</evidence>